<reference evidence="1 2" key="1">
    <citation type="journal article" date="2019" name="Sci. Rep.">
        <title>Orb-weaving spider Araneus ventricosus genome elucidates the spidroin gene catalogue.</title>
        <authorList>
            <person name="Kono N."/>
            <person name="Nakamura H."/>
            <person name="Ohtoshi R."/>
            <person name="Moran D.A.P."/>
            <person name="Shinohara A."/>
            <person name="Yoshida Y."/>
            <person name="Fujiwara M."/>
            <person name="Mori M."/>
            <person name="Tomita M."/>
            <person name="Arakawa K."/>
        </authorList>
    </citation>
    <scope>NUCLEOTIDE SEQUENCE [LARGE SCALE GENOMIC DNA]</scope>
</reference>
<dbReference type="Gene3D" id="3.40.50.12780">
    <property type="entry name" value="N-terminal domain of ligase-like"/>
    <property type="match status" value="1"/>
</dbReference>
<dbReference type="AlphaFoldDB" id="A0A4Y2XBW6"/>
<accession>A0A4Y2XBW6</accession>
<sequence length="75" mass="8871">VGWVSWNMTINTLHLGLTAVNYDGYVFQESPMRFWDLVDKFGLTIAYIWSSTLEFMETHGWTPSKFPYHLLLKRL</sequence>
<dbReference type="SUPFAM" id="SSF56801">
    <property type="entry name" value="Acetyl-CoA synthetase-like"/>
    <property type="match status" value="1"/>
</dbReference>
<gene>
    <name evidence="1" type="ORF">AVEN_155565_1</name>
</gene>
<name>A0A4Y2XBW6_ARAVE</name>
<keyword evidence="2" id="KW-1185">Reference proteome</keyword>
<evidence type="ECO:0000313" key="2">
    <source>
        <dbReference type="Proteomes" id="UP000499080"/>
    </source>
</evidence>
<dbReference type="EMBL" id="BGPR01072507">
    <property type="protein sequence ID" value="GBO45412.1"/>
    <property type="molecule type" value="Genomic_DNA"/>
</dbReference>
<proteinExistence type="predicted"/>
<evidence type="ECO:0000313" key="1">
    <source>
        <dbReference type="EMBL" id="GBO45412.1"/>
    </source>
</evidence>
<dbReference type="InterPro" id="IPR042099">
    <property type="entry name" value="ANL_N_sf"/>
</dbReference>
<organism evidence="1 2">
    <name type="scientific">Araneus ventricosus</name>
    <name type="common">Orbweaver spider</name>
    <name type="synonym">Epeira ventricosa</name>
    <dbReference type="NCBI Taxonomy" id="182803"/>
    <lineage>
        <taxon>Eukaryota</taxon>
        <taxon>Metazoa</taxon>
        <taxon>Ecdysozoa</taxon>
        <taxon>Arthropoda</taxon>
        <taxon>Chelicerata</taxon>
        <taxon>Arachnida</taxon>
        <taxon>Araneae</taxon>
        <taxon>Araneomorphae</taxon>
        <taxon>Entelegynae</taxon>
        <taxon>Araneoidea</taxon>
        <taxon>Araneidae</taxon>
        <taxon>Araneus</taxon>
    </lineage>
</organism>
<comment type="caution">
    <text evidence="1">The sequence shown here is derived from an EMBL/GenBank/DDBJ whole genome shotgun (WGS) entry which is preliminary data.</text>
</comment>
<dbReference type="Proteomes" id="UP000499080">
    <property type="component" value="Unassembled WGS sequence"/>
</dbReference>
<feature type="non-terminal residue" evidence="1">
    <location>
        <position position="1"/>
    </location>
</feature>
<protein>
    <submittedName>
        <fullName evidence="1">Uncharacterized protein</fullName>
    </submittedName>
</protein>